<protein>
    <submittedName>
        <fullName evidence="1">Uncharacterized protein</fullName>
    </submittedName>
</protein>
<sequence length="55" mass="6416">MTLPKNARNLLNRLARTLFRTLRKLHLESLKITLSLPAFFKIEITIAEDQDPKKP</sequence>
<keyword evidence="2" id="KW-1185">Reference proteome</keyword>
<organism evidence="1 2">
    <name type="scientific">Acetobacter nitrogenifigens DSM 23921 = NBRC 105050</name>
    <dbReference type="NCBI Taxonomy" id="1120919"/>
    <lineage>
        <taxon>Bacteria</taxon>
        <taxon>Pseudomonadati</taxon>
        <taxon>Pseudomonadota</taxon>
        <taxon>Alphaproteobacteria</taxon>
        <taxon>Acetobacterales</taxon>
        <taxon>Acetobacteraceae</taxon>
        <taxon>Acetobacter</taxon>
    </lineage>
</organism>
<gene>
    <name evidence="1" type="ORF">ANI02nite_33910</name>
</gene>
<name>A0A511XEY4_9PROT</name>
<dbReference type="RefSeq" id="WP_154660406.1">
    <property type="nucleotide sequence ID" value="NZ_AUBI01000024.1"/>
</dbReference>
<dbReference type="Proteomes" id="UP000321635">
    <property type="component" value="Unassembled WGS sequence"/>
</dbReference>
<dbReference type="EMBL" id="BJYF01000039">
    <property type="protein sequence ID" value="GEN61507.1"/>
    <property type="molecule type" value="Genomic_DNA"/>
</dbReference>
<reference evidence="1 2" key="1">
    <citation type="submission" date="2019-07" db="EMBL/GenBank/DDBJ databases">
        <title>Whole genome shotgun sequence of Acetobacter nitrogenifigens NBRC 105050.</title>
        <authorList>
            <person name="Hosoyama A."/>
            <person name="Uohara A."/>
            <person name="Ohji S."/>
            <person name="Ichikawa N."/>
        </authorList>
    </citation>
    <scope>NUCLEOTIDE SEQUENCE [LARGE SCALE GENOMIC DNA]</scope>
    <source>
        <strain evidence="1 2">NBRC 105050</strain>
    </source>
</reference>
<accession>A0A511XEY4</accession>
<evidence type="ECO:0000313" key="1">
    <source>
        <dbReference type="EMBL" id="GEN61507.1"/>
    </source>
</evidence>
<proteinExistence type="predicted"/>
<comment type="caution">
    <text evidence="1">The sequence shown here is derived from an EMBL/GenBank/DDBJ whole genome shotgun (WGS) entry which is preliminary data.</text>
</comment>
<dbReference type="AlphaFoldDB" id="A0A511XEY4"/>
<evidence type="ECO:0000313" key="2">
    <source>
        <dbReference type="Proteomes" id="UP000321635"/>
    </source>
</evidence>